<proteinExistence type="predicted"/>
<gene>
    <name evidence="1" type="ORF">MNBD_GAMMA11-960</name>
</gene>
<dbReference type="AlphaFoldDB" id="A0A3B0XFA1"/>
<name>A0A3B0XFA1_9ZZZZ</name>
<accession>A0A3B0XFA1</accession>
<dbReference type="EMBL" id="UOFG01000163">
    <property type="protein sequence ID" value="VAW62112.1"/>
    <property type="molecule type" value="Genomic_DNA"/>
</dbReference>
<evidence type="ECO:0000313" key="1">
    <source>
        <dbReference type="EMBL" id="VAW62112.1"/>
    </source>
</evidence>
<evidence type="ECO:0008006" key="2">
    <source>
        <dbReference type="Google" id="ProtNLM"/>
    </source>
</evidence>
<organism evidence="1">
    <name type="scientific">hydrothermal vent metagenome</name>
    <dbReference type="NCBI Taxonomy" id="652676"/>
    <lineage>
        <taxon>unclassified sequences</taxon>
        <taxon>metagenomes</taxon>
        <taxon>ecological metagenomes</taxon>
    </lineage>
</organism>
<protein>
    <recommendedName>
        <fullName evidence="2">Flagellar biosynthesis protein FlgE</fullName>
    </recommendedName>
</protein>
<reference evidence="1" key="1">
    <citation type="submission" date="2018-06" db="EMBL/GenBank/DDBJ databases">
        <authorList>
            <person name="Zhirakovskaya E."/>
        </authorList>
    </citation>
    <scope>NUCLEOTIDE SEQUENCE</scope>
</reference>
<sequence length="79" mass="8129">MGVLSIQNEAVQGIQRGLDGLRKNASEIASADQLNKAGQGTDLEGALVGLLQNKIQVQASAKVVSAVDDVIGSIIDTRA</sequence>